<evidence type="ECO:0000313" key="1">
    <source>
        <dbReference type="EMBL" id="GAH60438.1"/>
    </source>
</evidence>
<dbReference type="EMBL" id="BARU01021448">
    <property type="protein sequence ID" value="GAH60438.1"/>
    <property type="molecule type" value="Genomic_DNA"/>
</dbReference>
<comment type="caution">
    <text evidence="1">The sequence shown here is derived from an EMBL/GenBank/DDBJ whole genome shotgun (WGS) entry which is preliminary data.</text>
</comment>
<dbReference type="PANTHER" id="PTHR43075:SF1">
    <property type="entry name" value="FORMATE LYASE ACTIVATING ENZYME, PUTATIVE (AFU_ORTHOLOGUE AFUA_2G15630)-RELATED"/>
    <property type="match status" value="1"/>
</dbReference>
<feature type="non-terminal residue" evidence="1">
    <location>
        <position position="63"/>
    </location>
</feature>
<proteinExistence type="predicted"/>
<dbReference type="InterPro" id="IPR040085">
    <property type="entry name" value="MJ0674-like"/>
</dbReference>
<gene>
    <name evidence="1" type="ORF">S03H2_35094</name>
</gene>
<accession>X1ISC0</accession>
<sequence length="63" mass="7287">MHDEGSGEICIRHLVMPGHIDCCSKPILEYIAKELPKAVVNIMGQYRPQYRSSLYKEINRRPT</sequence>
<name>X1ISC0_9ZZZZ</name>
<reference evidence="1" key="1">
    <citation type="journal article" date="2014" name="Front. Microbiol.">
        <title>High frequency of phylogenetically diverse reductive dehalogenase-homologous genes in deep subseafloor sedimentary metagenomes.</title>
        <authorList>
            <person name="Kawai M."/>
            <person name="Futagami T."/>
            <person name="Toyoda A."/>
            <person name="Takaki Y."/>
            <person name="Nishi S."/>
            <person name="Hori S."/>
            <person name="Arai W."/>
            <person name="Tsubouchi T."/>
            <person name="Morono Y."/>
            <person name="Uchiyama I."/>
            <person name="Ito T."/>
            <person name="Fujiyama A."/>
            <person name="Inagaki F."/>
            <person name="Takami H."/>
        </authorList>
    </citation>
    <scope>NUCLEOTIDE SEQUENCE</scope>
    <source>
        <strain evidence="1">Expedition CK06-06</strain>
    </source>
</reference>
<protein>
    <submittedName>
        <fullName evidence="1">Uncharacterized protein</fullName>
    </submittedName>
</protein>
<dbReference type="PANTHER" id="PTHR43075">
    <property type="entry name" value="FORMATE LYASE ACTIVATING ENZYME, PUTATIVE (AFU_ORTHOLOGUE AFUA_2G15630)-RELATED"/>
    <property type="match status" value="1"/>
</dbReference>
<dbReference type="AlphaFoldDB" id="X1ISC0"/>
<organism evidence="1">
    <name type="scientific">marine sediment metagenome</name>
    <dbReference type="NCBI Taxonomy" id="412755"/>
    <lineage>
        <taxon>unclassified sequences</taxon>
        <taxon>metagenomes</taxon>
        <taxon>ecological metagenomes</taxon>
    </lineage>
</organism>